<comment type="caution">
    <text evidence="1">The sequence shown here is derived from an EMBL/GenBank/DDBJ whole genome shotgun (WGS) entry which is preliminary data.</text>
</comment>
<dbReference type="EMBL" id="BOOR01000057">
    <property type="protein sequence ID" value="GII57934.1"/>
    <property type="molecule type" value="Genomic_DNA"/>
</dbReference>
<protein>
    <submittedName>
        <fullName evidence="1">Uncharacterized protein</fullName>
    </submittedName>
</protein>
<proteinExistence type="predicted"/>
<name>A0A8J3XYG4_9ACTN</name>
<sequence>MIVNQFAGRSLSANGRDRLRVVSVADIRRNPISLYGDPMHGRPGNDKEQPQRKPLAALIMKDASHGWSDDRGFARLCLRGDGGWAVEKVGPRRSVACRGGGCGSGRERCRCGGARSGGGSL</sequence>
<dbReference type="Proteomes" id="UP000605992">
    <property type="component" value="Unassembled WGS sequence"/>
</dbReference>
<accession>A0A8J3XYG4</accession>
<evidence type="ECO:0000313" key="2">
    <source>
        <dbReference type="Proteomes" id="UP000605992"/>
    </source>
</evidence>
<keyword evidence="2" id="KW-1185">Reference proteome</keyword>
<organism evidence="1 2">
    <name type="scientific">Planotetraspora thailandica</name>
    <dbReference type="NCBI Taxonomy" id="487172"/>
    <lineage>
        <taxon>Bacteria</taxon>
        <taxon>Bacillati</taxon>
        <taxon>Actinomycetota</taxon>
        <taxon>Actinomycetes</taxon>
        <taxon>Streptosporangiales</taxon>
        <taxon>Streptosporangiaceae</taxon>
        <taxon>Planotetraspora</taxon>
    </lineage>
</organism>
<dbReference type="AlphaFoldDB" id="A0A8J3XYG4"/>
<gene>
    <name evidence="1" type="ORF">Pth03_63230</name>
</gene>
<evidence type="ECO:0000313" key="1">
    <source>
        <dbReference type="EMBL" id="GII57934.1"/>
    </source>
</evidence>
<reference evidence="1" key="1">
    <citation type="submission" date="2021-01" db="EMBL/GenBank/DDBJ databases">
        <title>Whole genome shotgun sequence of Planotetraspora thailandica NBRC 104271.</title>
        <authorList>
            <person name="Komaki H."/>
            <person name="Tamura T."/>
        </authorList>
    </citation>
    <scope>NUCLEOTIDE SEQUENCE</scope>
    <source>
        <strain evidence="1">NBRC 104271</strain>
    </source>
</reference>